<evidence type="ECO:0000256" key="1">
    <source>
        <dbReference type="ARBA" id="ARBA00022737"/>
    </source>
</evidence>
<proteinExistence type="predicted"/>
<dbReference type="Pfam" id="PF24883">
    <property type="entry name" value="NPHP3_N"/>
    <property type="match status" value="1"/>
</dbReference>
<evidence type="ECO:0000313" key="3">
    <source>
        <dbReference type="EMBL" id="KAK3946180.1"/>
    </source>
</evidence>
<evidence type="ECO:0000313" key="4">
    <source>
        <dbReference type="Proteomes" id="UP001303473"/>
    </source>
</evidence>
<dbReference type="Proteomes" id="UP001303473">
    <property type="component" value="Unassembled WGS sequence"/>
</dbReference>
<dbReference type="InterPro" id="IPR056884">
    <property type="entry name" value="NPHP3-like_N"/>
</dbReference>
<reference evidence="4" key="1">
    <citation type="journal article" date="2023" name="Mol. Phylogenet. Evol.">
        <title>Genome-scale phylogeny and comparative genomics of the fungal order Sordariales.</title>
        <authorList>
            <person name="Hensen N."/>
            <person name="Bonometti L."/>
            <person name="Westerberg I."/>
            <person name="Brannstrom I.O."/>
            <person name="Guillou S."/>
            <person name="Cros-Aarteil S."/>
            <person name="Calhoun S."/>
            <person name="Haridas S."/>
            <person name="Kuo A."/>
            <person name="Mondo S."/>
            <person name="Pangilinan J."/>
            <person name="Riley R."/>
            <person name="LaButti K."/>
            <person name="Andreopoulos B."/>
            <person name="Lipzen A."/>
            <person name="Chen C."/>
            <person name="Yan M."/>
            <person name="Daum C."/>
            <person name="Ng V."/>
            <person name="Clum A."/>
            <person name="Steindorff A."/>
            <person name="Ohm R.A."/>
            <person name="Martin F."/>
            <person name="Silar P."/>
            <person name="Natvig D.O."/>
            <person name="Lalanne C."/>
            <person name="Gautier V."/>
            <person name="Ament-Velasquez S.L."/>
            <person name="Kruys A."/>
            <person name="Hutchinson M.I."/>
            <person name="Powell A.J."/>
            <person name="Barry K."/>
            <person name="Miller A.N."/>
            <person name="Grigoriev I.V."/>
            <person name="Debuchy R."/>
            <person name="Gladieux P."/>
            <person name="Hiltunen Thoren M."/>
            <person name="Johannesson H."/>
        </authorList>
    </citation>
    <scope>NUCLEOTIDE SEQUENCE [LARGE SCALE GENOMIC DNA]</scope>
    <source>
        <strain evidence="4">CBS 340.73</strain>
    </source>
</reference>
<accession>A0AAN6NHZ9</accession>
<gene>
    <name evidence="3" type="ORF">QBC46DRAFT_1825</name>
</gene>
<protein>
    <recommendedName>
        <fullName evidence="2">Nephrocystin 3-like N-terminal domain-containing protein</fullName>
    </recommendedName>
</protein>
<dbReference type="Gene3D" id="3.40.50.300">
    <property type="entry name" value="P-loop containing nucleotide triphosphate hydrolases"/>
    <property type="match status" value="1"/>
</dbReference>
<dbReference type="EMBL" id="MU853752">
    <property type="protein sequence ID" value="KAK3946180.1"/>
    <property type="molecule type" value="Genomic_DNA"/>
</dbReference>
<dbReference type="PANTHER" id="PTHR10039">
    <property type="entry name" value="AMELOGENIN"/>
    <property type="match status" value="1"/>
</dbReference>
<dbReference type="InterPro" id="IPR027417">
    <property type="entry name" value="P-loop_NTPase"/>
</dbReference>
<dbReference type="PANTHER" id="PTHR10039:SF15">
    <property type="entry name" value="NACHT DOMAIN-CONTAINING PROTEIN"/>
    <property type="match status" value="1"/>
</dbReference>
<comment type="caution">
    <text evidence="3">The sequence shown here is derived from an EMBL/GenBank/DDBJ whole genome shotgun (WGS) entry which is preliminary data.</text>
</comment>
<dbReference type="AlphaFoldDB" id="A0AAN6NHZ9"/>
<name>A0AAN6NHZ9_9PEZI</name>
<sequence length="192" mass="21633">MQINIPSSIILDNITDTTSAQDSPVTYFYFDHQDRSTQGPLQVLSSLLGQLLEALPGMPQSVTERYEKDTSKEFPLHETEKLLTEVVGMFGCVYLIIDALDECETTNRGRFLEPVTRLTKAGNVRLLVTSRPHIQDVNDRFEGQPSLRIEAQADDVRKYLYQELDHGGIRDIADDSFIDRLVQRLTEGAGGM</sequence>
<organism evidence="3 4">
    <name type="scientific">Diplogelasinospora grovesii</name>
    <dbReference type="NCBI Taxonomy" id="303347"/>
    <lineage>
        <taxon>Eukaryota</taxon>
        <taxon>Fungi</taxon>
        <taxon>Dikarya</taxon>
        <taxon>Ascomycota</taxon>
        <taxon>Pezizomycotina</taxon>
        <taxon>Sordariomycetes</taxon>
        <taxon>Sordariomycetidae</taxon>
        <taxon>Sordariales</taxon>
        <taxon>Diplogelasinosporaceae</taxon>
        <taxon>Diplogelasinospora</taxon>
    </lineage>
</organism>
<keyword evidence="4" id="KW-1185">Reference proteome</keyword>
<evidence type="ECO:0000259" key="2">
    <source>
        <dbReference type="Pfam" id="PF24883"/>
    </source>
</evidence>
<keyword evidence="1" id="KW-0677">Repeat</keyword>
<feature type="domain" description="Nephrocystin 3-like N-terminal" evidence="2">
    <location>
        <begin position="8"/>
        <end position="131"/>
    </location>
</feature>